<dbReference type="STRING" id="1868482.ENSTSYP00000008733"/>
<dbReference type="GO" id="GO:0006612">
    <property type="term" value="P:protein targeting to membrane"/>
    <property type="evidence" value="ECO:0007669"/>
    <property type="project" value="Ensembl"/>
</dbReference>
<keyword evidence="4" id="KW-0863">Zinc-finger</keyword>
<evidence type="ECO:0000256" key="6">
    <source>
        <dbReference type="ARBA" id="ARBA00022989"/>
    </source>
</evidence>
<protein>
    <submittedName>
        <fullName evidence="11">Receptor-transporting protein 4</fullName>
    </submittedName>
</protein>
<dbReference type="SMART" id="SM01328">
    <property type="entry name" value="zf-3CxxC"/>
    <property type="match status" value="1"/>
</dbReference>
<proteinExistence type="predicted"/>
<dbReference type="GO" id="GO:0051205">
    <property type="term" value="P:protein insertion into membrane"/>
    <property type="evidence" value="ECO:0007669"/>
    <property type="project" value="TreeGrafter"/>
</dbReference>
<dbReference type="OMA" id="WTWEQTF"/>
<evidence type="ECO:0000256" key="5">
    <source>
        <dbReference type="ARBA" id="ARBA00022833"/>
    </source>
</evidence>
<dbReference type="OrthoDB" id="8121437at2759"/>
<dbReference type="Proteomes" id="UP000189704">
    <property type="component" value="Unplaced"/>
</dbReference>
<dbReference type="GO" id="GO:0001580">
    <property type="term" value="P:detection of chemical stimulus involved in sensory perception of bitter taste"/>
    <property type="evidence" value="ECO:0007669"/>
    <property type="project" value="Ensembl"/>
</dbReference>
<evidence type="ECO:0000313" key="11">
    <source>
        <dbReference type="RefSeq" id="XP_008054568.1"/>
    </source>
</evidence>
<evidence type="ECO:0000256" key="3">
    <source>
        <dbReference type="ARBA" id="ARBA00022723"/>
    </source>
</evidence>
<keyword evidence="7 8" id="KW-0472">Membrane</keyword>
<keyword evidence="6 8" id="KW-1133">Transmembrane helix</keyword>
<dbReference type="GO" id="GO:0008270">
    <property type="term" value="F:zinc ion binding"/>
    <property type="evidence" value="ECO:0007669"/>
    <property type="project" value="UniProtKB-KW"/>
</dbReference>
<keyword evidence="11" id="KW-0675">Receptor</keyword>
<feature type="domain" description="3CxxC-type" evidence="9">
    <location>
        <begin position="48"/>
        <end position="160"/>
    </location>
</feature>
<name>A0A1U7TDU0_CARSF</name>
<dbReference type="InterPro" id="IPR026096">
    <property type="entry name" value="R-trans_p"/>
</dbReference>
<evidence type="ECO:0000256" key="2">
    <source>
        <dbReference type="ARBA" id="ARBA00022692"/>
    </source>
</evidence>
<reference evidence="11" key="1">
    <citation type="submission" date="2025-08" db="UniProtKB">
        <authorList>
            <consortium name="RefSeq"/>
        </authorList>
    </citation>
    <scope>IDENTIFICATION</scope>
</reference>
<dbReference type="AlphaFoldDB" id="A0A1U7TDU0"/>
<dbReference type="PANTHER" id="PTHR14402:SF8">
    <property type="entry name" value="RECEPTOR-TRANSPORTING PROTEIN 4"/>
    <property type="match status" value="1"/>
</dbReference>
<evidence type="ECO:0000256" key="7">
    <source>
        <dbReference type="ARBA" id="ARBA00023136"/>
    </source>
</evidence>
<sequence length="247" mass="28659">MVLNIGMWEQTFQELIQEEKPWVHWTLKLDGKLQLDYLAKGWKQYQQRAFGWFRCSSCQRSWASAQVQILCHMYCEHCMSQGQVRMRLFAQRCQKCSRSQYEMPEFFPDSTMRILNNLVQHILKTYHGGSRRKFKEMPVLLEVPLEGSHDMANCEACALGYCMQALESCVTKPSKSPLFYLKIGRSSPQIGDVLYVQNQARNQLSEAKQAKWDGSEGSGTCCCQDPLICVFILLFLFFIIVKCFSLE</sequence>
<keyword evidence="10" id="KW-1185">Reference proteome</keyword>
<dbReference type="GeneID" id="103258709"/>
<keyword evidence="3" id="KW-0479">Metal-binding</keyword>
<dbReference type="KEGG" id="csyr:103258709"/>
<dbReference type="InterPro" id="IPR027377">
    <property type="entry name" value="ZAR1/RTP1-5-like_Znf-3CxxC"/>
</dbReference>
<dbReference type="GO" id="GO:0051607">
    <property type="term" value="P:defense response to virus"/>
    <property type="evidence" value="ECO:0007669"/>
    <property type="project" value="Ensembl"/>
</dbReference>
<keyword evidence="2 8" id="KW-0812">Transmembrane</keyword>
<gene>
    <name evidence="11" type="primary">RTP4</name>
</gene>
<dbReference type="CTD" id="64108"/>
<dbReference type="GO" id="GO:0005737">
    <property type="term" value="C:cytoplasm"/>
    <property type="evidence" value="ECO:0007669"/>
    <property type="project" value="Ensembl"/>
</dbReference>
<dbReference type="Pfam" id="PF13695">
    <property type="entry name" value="Zn_ribbon_3CxxC"/>
    <property type="match status" value="1"/>
</dbReference>
<dbReference type="PANTHER" id="PTHR14402">
    <property type="entry name" value="RECEPTOR TRANSPORTING PROTEIN"/>
    <property type="match status" value="1"/>
</dbReference>
<accession>A0A1U7TDU0</accession>
<dbReference type="GO" id="GO:0016020">
    <property type="term" value="C:membrane"/>
    <property type="evidence" value="ECO:0007669"/>
    <property type="project" value="UniProtKB-SubCell"/>
</dbReference>
<keyword evidence="5" id="KW-0862">Zinc</keyword>
<feature type="transmembrane region" description="Helical" evidence="8">
    <location>
        <begin position="225"/>
        <end position="244"/>
    </location>
</feature>
<evidence type="ECO:0000259" key="9">
    <source>
        <dbReference type="SMART" id="SM01328"/>
    </source>
</evidence>
<evidence type="ECO:0000256" key="8">
    <source>
        <dbReference type="SAM" id="Phobius"/>
    </source>
</evidence>
<dbReference type="RefSeq" id="XP_008054568.1">
    <property type="nucleotide sequence ID" value="XM_008056377.1"/>
</dbReference>
<evidence type="ECO:0000256" key="4">
    <source>
        <dbReference type="ARBA" id="ARBA00022771"/>
    </source>
</evidence>
<comment type="subcellular location">
    <subcellularLocation>
        <location evidence="1">Membrane</location>
        <topology evidence="1">Single-pass membrane protein</topology>
    </subcellularLocation>
</comment>
<evidence type="ECO:0000256" key="1">
    <source>
        <dbReference type="ARBA" id="ARBA00004167"/>
    </source>
</evidence>
<evidence type="ECO:0000313" key="10">
    <source>
        <dbReference type="Proteomes" id="UP000189704"/>
    </source>
</evidence>
<organism evidence="10 11">
    <name type="scientific">Carlito syrichta</name>
    <name type="common">Philippine tarsier</name>
    <name type="synonym">Tarsius syrichta</name>
    <dbReference type="NCBI Taxonomy" id="1868482"/>
    <lineage>
        <taxon>Eukaryota</taxon>
        <taxon>Metazoa</taxon>
        <taxon>Chordata</taxon>
        <taxon>Craniata</taxon>
        <taxon>Vertebrata</taxon>
        <taxon>Euteleostomi</taxon>
        <taxon>Mammalia</taxon>
        <taxon>Eutheria</taxon>
        <taxon>Euarchontoglires</taxon>
        <taxon>Primates</taxon>
        <taxon>Haplorrhini</taxon>
        <taxon>Tarsiiformes</taxon>
        <taxon>Tarsiidae</taxon>
        <taxon>Carlito</taxon>
    </lineage>
</organism>
<dbReference type="GO" id="GO:0031849">
    <property type="term" value="F:olfactory receptor binding"/>
    <property type="evidence" value="ECO:0007669"/>
    <property type="project" value="TreeGrafter"/>
</dbReference>